<keyword evidence="1" id="KW-0489">Methyltransferase</keyword>
<sequence length="143" mass="16340">MVLKFTTKPNAPHMLDRSFRVLPSYSVLTCSLRTLPVGRVERLYGLGPVCNFLTKNEVAVSLSTLSLLNNTGHYYLKGSAGRWNSIQQDQWWYDRTDSKLNKIFNKGMFDHSTFAMKKILEIYGGFQGLKTLVDVGGWYRSHV</sequence>
<dbReference type="Pfam" id="PF00891">
    <property type="entry name" value="Methyltransf_2"/>
    <property type="match status" value="1"/>
</dbReference>
<keyword evidence="6" id="KW-1185">Reference proteome</keyword>
<dbReference type="InterPro" id="IPR016461">
    <property type="entry name" value="COMT-like"/>
</dbReference>
<protein>
    <recommendedName>
        <fullName evidence="4">O-methyltransferase C-terminal domain-containing protein</fullName>
    </recommendedName>
</protein>
<comment type="caution">
    <text evidence="5">The sequence shown here is derived from an EMBL/GenBank/DDBJ whole genome shotgun (WGS) entry which is preliminary data.</text>
</comment>
<organism evidence="5 6">
    <name type="scientific">Gossypium arboreum</name>
    <name type="common">Tree cotton</name>
    <name type="synonym">Gossypium nanking</name>
    <dbReference type="NCBI Taxonomy" id="29729"/>
    <lineage>
        <taxon>Eukaryota</taxon>
        <taxon>Viridiplantae</taxon>
        <taxon>Streptophyta</taxon>
        <taxon>Embryophyta</taxon>
        <taxon>Tracheophyta</taxon>
        <taxon>Spermatophyta</taxon>
        <taxon>Magnoliopsida</taxon>
        <taxon>eudicotyledons</taxon>
        <taxon>Gunneridae</taxon>
        <taxon>Pentapetalae</taxon>
        <taxon>rosids</taxon>
        <taxon>malvids</taxon>
        <taxon>Malvales</taxon>
        <taxon>Malvaceae</taxon>
        <taxon>Malvoideae</taxon>
        <taxon>Gossypium</taxon>
    </lineage>
</organism>
<proteinExistence type="predicted"/>
<keyword evidence="2" id="KW-0808">Transferase</keyword>
<evidence type="ECO:0000259" key="4">
    <source>
        <dbReference type="Pfam" id="PF00891"/>
    </source>
</evidence>
<evidence type="ECO:0000256" key="2">
    <source>
        <dbReference type="ARBA" id="ARBA00022679"/>
    </source>
</evidence>
<reference evidence="5 6" key="1">
    <citation type="submission" date="2023-03" db="EMBL/GenBank/DDBJ databases">
        <title>WGS of Gossypium arboreum.</title>
        <authorList>
            <person name="Yu D."/>
        </authorList>
    </citation>
    <scope>NUCLEOTIDE SEQUENCE [LARGE SCALE GENOMIC DNA]</scope>
    <source>
        <tissue evidence="5">Leaf</tissue>
    </source>
</reference>
<accession>A0ABR0MV44</accession>
<dbReference type="SUPFAM" id="SSF53335">
    <property type="entry name" value="S-adenosyl-L-methionine-dependent methyltransferases"/>
    <property type="match status" value="1"/>
</dbReference>
<feature type="domain" description="O-methyltransferase C-terminal" evidence="4">
    <location>
        <begin position="90"/>
        <end position="137"/>
    </location>
</feature>
<evidence type="ECO:0000313" key="5">
    <source>
        <dbReference type="EMBL" id="KAK5777854.1"/>
    </source>
</evidence>
<evidence type="ECO:0000256" key="1">
    <source>
        <dbReference type="ARBA" id="ARBA00022603"/>
    </source>
</evidence>
<gene>
    <name evidence="5" type="ORF">PVK06_045821</name>
</gene>
<evidence type="ECO:0000256" key="3">
    <source>
        <dbReference type="ARBA" id="ARBA00022691"/>
    </source>
</evidence>
<dbReference type="Proteomes" id="UP001358586">
    <property type="component" value="Chromosome 12"/>
</dbReference>
<dbReference type="EMBL" id="JARKNE010000012">
    <property type="protein sequence ID" value="KAK5777854.1"/>
    <property type="molecule type" value="Genomic_DNA"/>
</dbReference>
<dbReference type="PANTHER" id="PTHR11746">
    <property type="entry name" value="O-METHYLTRANSFERASE"/>
    <property type="match status" value="1"/>
</dbReference>
<name>A0ABR0MV44_GOSAR</name>
<dbReference type="InterPro" id="IPR036390">
    <property type="entry name" value="WH_DNA-bd_sf"/>
</dbReference>
<dbReference type="InterPro" id="IPR036388">
    <property type="entry name" value="WH-like_DNA-bd_sf"/>
</dbReference>
<dbReference type="SUPFAM" id="SSF46785">
    <property type="entry name" value="Winged helix' DNA-binding domain"/>
    <property type="match status" value="1"/>
</dbReference>
<evidence type="ECO:0000313" key="6">
    <source>
        <dbReference type="Proteomes" id="UP001358586"/>
    </source>
</evidence>
<dbReference type="Gene3D" id="3.40.50.150">
    <property type="entry name" value="Vaccinia Virus protein VP39"/>
    <property type="match status" value="1"/>
</dbReference>
<dbReference type="Gene3D" id="1.10.10.10">
    <property type="entry name" value="Winged helix-like DNA-binding domain superfamily/Winged helix DNA-binding domain"/>
    <property type="match status" value="1"/>
</dbReference>
<dbReference type="InterPro" id="IPR029063">
    <property type="entry name" value="SAM-dependent_MTases_sf"/>
</dbReference>
<dbReference type="InterPro" id="IPR001077">
    <property type="entry name" value="COMT_C"/>
</dbReference>
<keyword evidence="3" id="KW-0949">S-adenosyl-L-methionine</keyword>